<reference evidence="5" key="1">
    <citation type="submission" date="2022-05" db="EMBL/GenBank/DDBJ databases">
        <title>The Musa troglodytarum L. genome provides insights into the mechanism of non-climacteric behaviour and enrichment of carotenoids.</title>
        <authorList>
            <person name="Wang J."/>
        </authorList>
    </citation>
    <scope>NUCLEOTIDE SEQUENCE</scope>
    <source>
        <tissue evidence="5">Leaf</tissue>
    </source>
</reference>
<dbReference type="PANTHER" id="PTHR31642">
    <property type="entry name" value="TRICHOTHECENE 3-O-ACETYLTRANSFERASE"/>
    <property type="match status" value="1"/>
</dbReference>
<name>A0A9E7FIT0_9LILI</name>
<comment type="similarity">
    <text evidence="1">Belongs to the plant acyltransferase family.</text>
</comment>
<proteinExistence type="inferred from homology"/>
<keyword evidence="3" id="KW-0012">Acyltransferase</keyword>
<evidence type="ECO:0000256" key="1">
    <source>
        <dbReference type="ARBA" id="ARBA00009861"/>
    </source>
</evidence>
<dbReference type="PANTHER" id="PTHR31642:SF318">
    <property type="entry name" value="OMEGA-HYDROXYPALMITATE O-FERULOYL TRANSFERASE"/>
    <property type="match status" value="1"/>
</dbReference>
<dbReference type="EMBL" id="CP097506">
    <property type="protein sequence ID" value="URD95846.1"/>
    <property type="molecule type" value="Genomic_DNA"/>
</dbReference>
<dbReference type="Pfam" id="PF01190">
    <property type="entry name" value="Pollen_Ole_e_1"/>
    <property type="match status" value="1"/>
</dbReference>
<accession>A0A9E7FIT0</accession>
<dbReference type="Gene3D" id="3.30.559.10">
    <property type="entry name" value="Chloramphenicol acetyltransferase-like domain"/>
    <property type="match status" value="2"/>
</dbReference>
<dbReference type="InterPro" id="IPR050317">
    <property type="entry name" value="Plant_Fungal_Acyltransferase"/>
</dbReference>
<evidence type="ECO:0000313" key="6">
    <source>
        <dbReference type="Proteomes" id="UP001055439"/>
    </source>
</evidence>
<gene>
    <name evidence="5" type="ORF">MUK42_31126</name>
</gene>
<keyword evidence="2" id="KW-0808">Transferase</keyword>
<dbReference type="GO" id="GO:0016747">
    <property type="term" value="F:acyltransferase activity, transferring groups other than amino-acyl groups"/>
    <property type="evidence" value="ECO:0007669"/>
    <property type="project" value="TreeGrafter"/>
</dbReference>
<evidence type="ECO:0000256" key="4">
    <source>
        <dbReference type="SAM" id="SignalP"/>
    </source>
</evidence>
<evidence type="ECO:0000256" key="3">
    <source>
        <dbReference type="ARBA" id="ARBA00023315"/>
    </source>
</evidence>
<dbReference type="Proteomes" id="UP001055439">
    <property type="component" value="Chromosome 4"/>
</dbReference>
<feature type="chain" id="PRO_5039658414" evidence="4">
    <location>
        <begin position="31"/>
        <end position="580"/>
    </location>
</feature>
<dbReference type="AlphaFoldDB" id="A0A9E7FIT0"/>
<dbReference type="OrthoDB" id="671439at2759"/>
<dbReference type="Pfam" id="PF02458">
    <property type="entry name" value="Transferase"/>
    <property type="match status" value="1"/>
</dbReference>
<keyword evidence="6" id="KW-1185">Reference proteome</keyword>
<feature type="signal peptide" evidence="4">
    <location>
        <begin position="1"/>
        <end position="30"/>
    </location>
</feature>
<dbReference type="InterPro" id="IPR023213">
    <property type="entry name" value="CAT-like_dom_sf"/>
</dbReference>
<sequence>MMPKTHGFLLGASILVASSLFLSSRSCASALTSEEISMQLTRAELVRLAGYGEEKISSVLVAGTLLFDACLRPGSDPVTFPVPGARIGVGCRTNGESTRKTNWTCGTTDEFGEFMVDLPSHLHAAPWLEESCMVRVLLMPKECHCRSNPRMVFRDLKLSSEGNSIRVYSAGTLRCMSEAMDYRDSNGEVTFIVTRSEPVRVHPVEDAGDGEFYFLSNLDQNVAGIMKTVHLFAAPTDRSTADVGRVLRDALAKGLAAAECGMEVVGDISIPNPEKLGKLVYVDPRAKNILQTPLLTVQVTRFECGGFVVGLAMNHCMADGISSVEFLQSWAETARNRRLSRAPFLDRSIQRARHPPKIEFPHHEFAELEDESNLTQLFESEPNRYRAFTFGSDELDRLKLMATVDGSCTCFVALSAFIWRSWARALNMDPHQKIKLLFAVDVRRRFQPPLPVGFFGNGVVFGCCLCEAGALQDNPVPFAARLIQAAVRNTTDRFIRSAIDYFESNRARPSLTATLVITTWTKLKFMSSDFGWGEAVQSGPAELPHKVVVFLPQVNGMKSVTVVVGLPASSMKAFQEMLEL</sequence>
<protein>
    <submittedName>
        <fullName evidence="5">Omega-hydroxypalmitate O-feruloyl</fullName>
    </submittedName>
</protein>
<keyword evidence="4" id="KW-0732">Signal</keyword>
<evidence type="ECO:0000256" key="2">
    <source>
        <dbReference type="ARBA" id="ARBA00022679"/>
    </source>
</evidence>
<evidence type="ECO:0000313" key="5">
    <source>
        <dbReference type="EMBL" id="URD95846.1"/>
    </source>
</evidence>
<organism evidence="5 6">
    <name type="scientific">Musa troglodytarum</name>
    <name type="common">fe'i banana</name>
    <dbReference type="NCBI Taxonomy" id="320322"/>
    <lineage>
        <taxon>Eukaryota</taxon>
        <taxon>Viridiplantae</taxon>
        <taxon>Streptophyta</taxon>
        <taxon>Embryophyta</taxon>
        <taxon>Tracheophyta</taxon>
        <taxon>Spermatophyta</taxon>
        <taxon>Magnoliopsida</taxon>
        <taxon>Liliopsida</taxon>
        <taxon>Zingiberales</taxon>
        <taxon>Musaceae</taxon>
        <taxon>Musa</taxon>
    </lineage>
</organism>